<evidence type="ECO:0000256" key="4">
    <source>
        <dbReference type="ARBA" id="ARBA00022692"/>
    </source>
</evidence>
<feature type="transmembrane region" description="Helical" evidence="7">
    <location>
        <begin position="99"/>
        <end position="120"/>
    </location>
</feature>
<evidence type="ECO:0000259" key="8">
    <source>
        <dbReference type="PROSITE" id="PS50850"/>
    </source>
</evidence>
<keyword evidence="3" id="KW-1003">Cell membrane</keyword>
<evidence type="ECO:0000256" key="6">
    <source>
        <dbReference type="ARBA" id="ARBA00023136"/>
    </source>
</evidence>
<keyword evidence="4 7" id="KW-0812">Transmembrane</keyword>
<dbReference type="InterPro" id="IPR036259">
    <property type="entry name" value="MFS_trans_sf"/>
</dbReference>
<feature type="transmembrane region" description="Helical" evidence="7">
    <location>
        <begin position="232"/>
        <end position="254"/>
    </location>
</feature>
<dbReference type="Proteomes" id="UP001597326">
    <property type="component" value="Unassembled WGS sequence"/>
</dbReference>
<feature type="transmembrane region" description="Helical" evidence="7">
    <location>
        <begin position="66"/>
        <end position="87"/>
    </location>
</feature>
<feature type="transmembrane region" description="Helical" evidence="7">
    <location>
        <begin position="36"/>
        <end position="60"/>
    </location>
</feature>
<feature type="transmembrane region" description="Helical" evidence="7">
    <location>
        <begin position="191"/>
        <end position="211"/>
    </location>
</feature>
<sequence length="447" mass="46167">MSTADPEAPEPDATAGPRRSLLLDLGPFRASRHFTWMWIGALVTGIGNTLTSVAVGLHVYELTGSTFAVSMVGVIALLPTLWAGLYGGTIVDRFDRRRVALASAVLAWLSTAGIALLAWLGQETIWSLYLLSAVNTIGATLVGASRQAMIPNLIPAAMLPAAGALNGMSMGLVITVGPMLAGLLVAHGGFAWTYTLDLLLFCGSFLGLAALPPMPPEPGAETSSWAAIRQSFAYVRATPVVAMSFVVDIVAMTFGNLRSLYPALGAVVLGGGAITAGVLAAAMAVGAVVCSLFSGRIVTWRRHGRAVNLAVLAYGGFTIGMGVVVLMVHLGIWPGGAGSVEHANRSALAVALLMLFGMGASDNVSAIFRNTILQQAVPDSIRGRMQGIYIMVVTGGPRIGDAFVGLAALLAVWAPPLLGGIVLVAVVAALVVRVPAFHRYDASSLAA</sequence>
<dbReference type="InterPro" id="IPR020846">
    <property type="entry name" value="MFS_dom"/>
</dbReference>
<dbReference type="CDD" id="cd06173">
    <property type="entry name" value="MFS_MefA_like"/>
    <property type="match status" value="1"/>
</dbReference>
<accession>A0ABW4RVF1</accession>
<feature type="transmembrane region" description="Helical" evidence="7">
    <location>
        <begin position="348"/>
        <end position="368"/>
    </location>
</feature>
<dbReference type="PANTHER" id="PTHR23513">
    <property type="entry name" value="INTEGRAL MEMBRANE EFFLUX PROTEIN-RELATED"/>
    <property type="match status" value="1"/>
</dbReference>
<evidence type="ECO:0000313" key="9">
    <source>
        <dbReference type="EMBL" id="MFD1890241.1"/>
    </source>
</evidence>
<protein>
    <submittedName>
        <fullName evidence="9">MFS transporter</fullName>
    </submittedName>
</protein>
<evidence type="ECO:0000256" key="1">
    <source>
        <dbReference type="ARBA" id="ARBA00004429"/>
    </source>
</evidence>
<dbReference type="EMBL" id="JBHUFZ010000018">
    <property type="protein sequence ID" value="MFD1890241.1"/>
    <property type="molecule type" value="Genomic_DNA"/>
</dbReference>
<proteinExistence type="predicted"/>
<dbReference type="SUPFAM" id="SSF103473">
    <property type="entry name" value="MFS general substrate transporter"/>
    <property type="match status" value="1"/>
</dbReference>
<feature type="transmembrane region" description="Helical" evidence="7">
    <location>
        <begin position="306"/>
        <end position="328"/>
    </location>
</feature>
<comment type="subcellular location">
    <subcellularLocation>
        <location evidence="1">Cell inner membrane</location>
        <topology evidence="1">Multi-pass membrane protein</topology>
    </subcellularLocation>
</comment>
<evidence type="ECO:0000256" key="3">
    <source>
        <dbReference type="ARBA" id="ARBA00022475"/>
    </source>
</evidence>
<reference evidence="10" key="1">
    <citation type="journal article" date="2019" name="Int. J. Syst. Evol. Microbiol.">
        <title>The Global Catalogue of Microorganisms (GCM) 10K type strain sequencing project: providing services to taxonomists for standard genome sequencing and annotation.</title>
        <authorList>
            <consortium name="The Broad Institute Genomics Platform"/>
            <consortium name="The Broad Institute Genome Sequencing Center for Infectious Disease"/>
            <person name="Wu L."/>
            <person name="Ma J."/>
        </authorList>
    </citation>
    <scope>NUCLEOTIDE SEQUENCE [LARGE SCALE GENOMIC DNA]</scope>
    <source>
        <strain evidence="10">CAIM 431</strain>
    </source>
</reference>
<keyword evidence="6 7" id="KW-0472">Membrane</keyword>
<dbReference type="Gene3D" id="1.20.1250.20">
    <property type="entry name" value="MFS general substrate transporter like domains"/>
    <property type="match status" value="1"/>
</dbReference>
<name>A0ABW4RVF1_9ACTN</name>
<dbReference type="PROSITE" id="PS50850">
    <property type="entry name" value="MFS"/>
    <property type="match status" value="1"/>
</dbReference>
<feature type="transmembrane region" description="Helical" evidence="7">
    <location>
        <begin position="266"/>
        <end position="294"/>
    </location>
</feature>
<evidence type="ECO:0000313" key="10">
    <source>
        <dbReference type="Proteomes" id="UP001597326"/>
    </source>
</evidence>
<feature type="transmembrane region" description="Helical" evidence="7">
    <location>
        <begin position="388"/>
        <end position="411"/>
    </location>
</feature>
<evidence type="ECO:0000256" key="7">
    <source>
        <dbReference type="SAM" id="Phobius"/>
    </source>
</evidence>
<dbReference type="Pfam" id="PF05977">
    <property type="entry name" value="MFS_3"/>
    <property type="match status" value="1"/>
</dbReference>
<comment type="caution">
    <text evidence="9">The sequence shown here is derived from an EMBL/GenBank/DDBJ whole genome shotgun (WGS) entry which is preliminary data.</text>
</comment>
<evidence type="ECO:0000256" key="2">
    <source>
        <dbReference type="ARBA" id="ARBA00022448"/>
    </source>
</evidence>
<keyword evidence="10" id="KW-1185">Reference proteome</keyword>
<dbReference type="InterPro" id="IPR010290">
    <property type="entry name" value="TM_effector"/>
</dbReference>
<evidence type="ECO:0000256" key="5">
    <source>
        <dbReference type="ARBA" id="ARBA00022989"/>
    </source>
</evidence>
<dbReference type="RefSeq" id="WP_343873254.1">
    <property type="nucleotide sequence ID" value="NZ_BAAAIX010000015.1"/>
</dbReference>
<dbReference type="PANTHER" id="PTHR23513:SF9">
    <property type="entry name" value="ENTEROBACTIN EXPORTER ENTS"/>
    <property type="match status" value="1"/>
</dbReference>
<feature type="transmembrane region" description="Helical" evidence="7">
    <location>
        <begin position="156"/>
        <end position="185"/>
    </location>
</feature>
<organism evidence="9 10">
    <name type="scientific">Luteococcus peritonei</name>
    <dbReference type="NCBI Taxonomy" id="88874"/>
    <lineage>
        <taxon>Bacteria</taxon>
        <taxon>Bacillati</taxon>
        <taxon>Actinomycetota</taxon>
        <taxon>Actinomycetes</taxon>
        <taxon>Propionibacteriales</taxon>
        <taxon>Propionibacteriaceae</taxon>
        <taxon>Luteococcus</taxon>
    </lineage>
</organism>
<feature type="domain" description="Major facilitator superfamily (MFS) profile" evidence="8">
    <location>
        <begin position="181"/>
        <end position="447"/>
    </location>
</feature>
<gene>
    <name evidence="9" type="ORF">ACFSCS_08610</name>
</gene>
<feature type="transmembrane region" description="Helical" evidence="7">
    <location>
        <begin position="126"/>
        <end position="144"/>
    </location>
</feature>
<feature type="transmembrane region" description="Helical" evidence="7">
    <location>
        <begin position="417"/>
        <end position="436"/>
    </location>
</feature>
<keyword evidence="5 7" id="KW-1133">Transmembrane helix</keyword>
<keyword evidence="2" id="KW-0813">Transport</keyword>